<dbReference type="GeneID" id="4600425"/>
<dbReference type="STRING" id="368408.Tpen_1259"/>
<dbReference type="Proteomes" id="UP000000641">
    <property type="component" value="Chromosome"/>
</dbReference>
<dbReference type="RefSeq" id="WP_011752922.1">
    <property type="nucleotide sequence ID" value="NC_008698.1"/>
</dbReference>
<organism evidence="1 2">
    <name type="scientific">Thermofilum pendens (strain DSM 2475 / Hrk 5)</name>
    <dbReference type="NCBI Taxonomy" id="368408"/>
    <lineage>
        <taxon>Archaea</taxon>
        <taxon>Thermoproteota</taxon>
        <taxon>Thermoprotei</taxon>
        <taxon>Thermofilales</taxon>
        <taxon>Thermofilaceae</taxon>
        <taxon>Thermofilum</taxon>
    </lineage>
</organism>
<proteinExistence type="predicted"/>
<reference evidence="2" key="1">
    <citation type="journal article" date="2008" name="J. Bacteriol.">
        <title>Genome sequence of Thermofilum pendens reveals an exceptional loss of biosynthetic pathways without genome reduction.</title>
        <authorList>
            <person name="Anderson I."/>
            <person name="Rodriguez J."/>
            <person name="Susanti D."/>
            <person name="Porat I."/>
            <person name="Reich C."/>
            <person name="Ulrich L.E."/>
            <person name="Elkins J.G."/>
            <person name="Mavromatis K."/>
            <person name="Lykidis A."/>
            <person name="Kim E."/>
            <person name="Thompson L.S."/>
            <person name="Nolan M."/>
            <person name="Land M."/>
            <person name="Copeland A."/>
            <person name="Lapidus A."/>
            <person name="Lucas S."/>
            <person name="Detter C."/>
            <person name="Zhulin I.B."/>
            <person name="Olsen G.J."/>
            <person name="Whitman W."/>
            <person name="Mukhopadhyay B."/>
            <person name="Bristow J."/>
            <person name="Kyrpides N."/>
        </authorList>
    </citation>
    <scope>NUCLEOTIDE SEQUENCE [LARGE SCALE GENOMIC DNA]</scope>
    <source>
        <strain evidence="2">DSM 2475 / Hrk 5</strain>
    </source>
</reference>
<dbReference type="KEGG" id="tpe:Tpen_1259"/>
<dbReference type="EnsemblBacteria" id="ABL78657">
    <property type="protein sequence ID" value="ABL78657"/>
    <property type="gene ID" value="Tpen_1259"/>
</dbReference>
<protein>
    <submittedName>
        <fullName evidence="1">Uncharacterized protein</fullName>
    </submittedName>
</protein>
<evidence type="ECO:0000313" key="2">
    <source>
        <dbReference type="Proteomes" id="UP000000641"/>
    </source>
</evidence>
<dbReference type="eggNOG" id="arCOG07450">
    <property type="taxonomic scope" value="Archaea"/>
</dbReference>
<sequence>MSSIRFGEVVSGRLSDHFYCWVRKPLDKGEVFAPDDPSKYWVYSLEEEEYTRFKNSFIKRPKGVLTLSLRSRKTFRYGFFQLAAALPSWGRGSPMLWFGFENEDLFGGGVAHFLFSEDELYAFAGAWGSSVLQLRLPVDVGELKRGSHVFTVRVYEGLAVWSVDSEVKGVAVLADTGQPVVAYEGAPYSAGVTGRSPPPSMGVLIDIDGGPGDEDWVWWNVNPWHLRVAEGGPRPFMALRLYEWGTGRQWEGFRASGRLVSQPVPTLGRSVTLTLAPANGMLRVEALTLSNRWVTVYERRVQGVARVYLDGGDLFSRFVYEPEGEQAISVAEVTVT</sequence>
<accession>A1RZM7</accession>
<evidence type="ECO:0000313" key="1">
    <source>
        <dbReference type="EMBL" id="ABL78657.1"/>
    </source>
</evidence>
<dbReference type="AlphaFoldDB" id="A1RZM7"/>
<keyword evidence="2" id="KW-1185">Reference proteome</keyword>
<dbReference type="OrthoDB" id="30711at2157"/>
<name>A1RZM7_THEPD</name>
<dbReference type="HOGENOM" id="CLU_825437_0_0_2"/>
<gene>
    <name evidence="1" type="ordered locus">Tpen_1259</name>
</gene>
<dbReference type="EMBL" id="CP000505">
    <property type="protein sequence ID" value="ABL78657.1"/>
    <property type="molecule type" value="Genomic_DNA"/>
</dbReference>